<reference evidence="1 2" key="1">
    <citation type="journal article" date="2012" name="PLoS Pathog.">
        <title>The genome of the obligate intracellular parasite Trachipleistophora hominis: new insights into microsporidian genome dynamics and reductive evolution.</title>
        <authorList>
            <person name="Heinz E."/>
            <person name="Williams T.A."/>
            <person name="Nakjang S."/>
            <person name="Noel C.J."/>
            <person name="Swan D.C."/>
            <person name="Goldberg A.V."/>
            <person name="Harris S.R."/>
            <person name="Weinmaier T."/>
            <person name="Markert S."/>
            <person name="Becher D."/>
            <person name="Bernhardt J."/>
            <person name="Dagan T."/>
            <person name="Hacker C."/>
            <person name="Lucocq J.M."/>
            <person name="Schweder T."/>
            <person name="Rattei T."/>
            <person name="Hall N."/>
            <person name="Hirt R.P."/>
            <person name="Embley T.M."/>
        </authorList>
    </citation>
    <scope>NUCLEOTIDE SEQUENCE [LARGE SCALE GENOMIC DNA]</scope>
</reference>
<dbReference type="OMA" id="VKRIRYY"/>
<accession>L7JVD7</accession>
<keyword evidence="2" id="KW-1185">Reference proteome</keyword>
<name>L7JVD7_TRAHO</name>
<dbReference type="HOGENOM" id="CLU_628796_0_0_1"/>
<evidence type="ECO:0000313" key="2">
    <source>
        <dbReference type="Proteomes" id="UP000011185"/>
    </source>
</evidence>
<protein>
    <submittedName>
        <fullName evidence="1">Uncharacterized protein</fullName>
    </submittedName>
</protein>
<dbReference type="AlphaFoldDB" id="L7JVD7"/>
<dbReference type="VEuPathDB" id="MicrosporidiaDB:THOM_2379"/>
<dbReference type="OrthoDB" id="10353332at2759"/>
<sequence length="436" mass="51521">MKKRFIFSVFAQISRIFNILIYLQFMKDSYVVSDLHAIKTCTNQIVRNDRDVFDSIFRDDIVLVIEENFNAQLNQMFGFGGIMGYWRKVKNGTFILSLIYRKFRIGTSNELAGDFRAFKNAEGKKYNLWRFLAAKIPIIEKFYARLCKANAAVSDRITDFCYYPSREIFIEKSNNKFTVRQFTNREELNRYLINNEKMFFYTSLDSPWSAFKCKKKLVYEKAFADHLSFKKLRYIRIIYEIVEAMVYKTQKNFVNRAMFAILASRICDELNESGIKLELKFKKMAVTCFNVTLQTITYDSPSIMMTVLLNYDDQMVLSLFNSLKSNFIKWAKQITYQQVKVTWTTSYIDSVMTIMKIYGVIKEPIDFSVYPEIVGILFPHSFFLNHNPNINSCIIVRSCLCFKNLEKFCGYKKYFDDAVVKRIRYYTDDIMFSLVS</sequence>
<dbReference type="Proteomes" id="UP000011185">
    <property type="component" value="Unassembled WGS sequence"/>
</dbReference>
<dbReference type="EMBL" id="JH994030">
    <property type="protein sequence ID" value="ELQ74692.1"/>
    <property type="molecule type" value="Genomic_DNA"/>
</dbReference>
<proteinExistence type="predicted"/>
<evidence type="ECO:0000313" key="1">
    <source>
        <dbReference type="EMBL" id="ELQ74692.1"/>
    </source>
</evidence>
<gene>
    <name evidence="1" type="ORF">THOM_2379</name>
</gene>
<organism evidence="1 2">
    <name type="scientific">Trachipleistophora hominis</name>
    <name type="common">Microsporidian parasite</name>
    <dbReference type="NCBI Taxonomy" id="72359"/>
    <lineage>
        <taxon>Eukaryota</taxon>
        <taxon>Fungi</taxon>
        <taxon>Fungi incertae sedis</taxon>
        <taxon>Microsporidia</taxon>
        <taxon>Pleistophoridae</taxon>
        <taxon>Trachipleistophora</taxon>
    </lineage>
</organism>
<dbReference type="InParanoid" id="L7JVD7"/>